<proteinExistence type="predicted"/>
<name>A0ACB8VIL4_9TELE</name>
<dbReference type="EMBL" id="CM041551">
    <property type="protein sequence ID" value="KAI3355451.1"/>
    <property type="molecule type" value="Genomic_DNA"/>
</dbReference>
<keyword evidence="2" id="KW-1185">Reference proteome</keyword>
<evidence type="ECO:0000313" key="1">
    <source>
        <dbReference type="EMBL" id="KAI3355451.1"/>
    </source>
</evidence>
<dbReference type="Proteomes" id="UP000831701">
    <property type="component" value="Chromosome 21"/>
</dbReference>
<sequence length="327" mass="33945">MLACGTPDAVDRYRQAKQAVALDGPGGKNSGLGGVRWGAVDLNMGDIVGRWKKYFEDLLNPTDLPSNEEAEAGVSEVEVTEVVLLPGKVYAQGTGEENSADSPPSDSGGTMRFSSLVVEHWTSSIPSTGCLRGPFMGCLDGPASTEQELGSALLAGIAGSRSESGKGGVPSPGWLGAPLEIGEKLGHSGGARSRARCSFASRGSQLRWLGHLFRMPPGRLPRDGVPGMSHQEEASGKTQDTLERLCLSAAGLGTPQSPPGRARGSVWGEGSLGISAQTAASATRSRTKRLKLDGWILSPKIIVSVSEAPDADRKHDGTDDSGLGGDN</sequence>
<reference evidence="1" key="1">
    <citation type="submission" date="2022-04" db="EMBL/GenBank/DDBJ databases">
        <title>Jade perch genome.</title>
        <authorList>
            <person name="Chao B."/>
        </authorList>
    </citation>
    <scope>NUCLEOTIDE SEQUENCE</scope>
    <source>
        <strain evidence="1">CB-2022</strain>
    </source>
</reference>
<protein>
    <submittedName>
        <fullName evidence="1">Uncharacterized protein</fullName>
    </submittedName>
</protein>
<accession>A0ACB8VIL4</accession>
<gene>
    <name evidence="1" type="ORF">L3Q82_018288</name>
</gene>
<organism evidence="1 2">
    <name type="scientific">Scortum barcoo</name>
    <name type="common">barcoo grunter</name>
    <dbReference type="NCBI Taxonomy" id="214431"/>
    <lineage>
        <taxon>Eukaryota</taxon>
        <taxon>Metazoa</taxon>
        <taxon>Chordata</taxon>
        <taxon>Craniata</taxon>
        <taxon>Vertebrata</taxon>
        <taxon>Euteleostomi</taxon>
        <taxon>Actinopterygii</taxon>
        <taxon>Neopterygii</taxon>
        <taxon>Teleostei</taxon>
        <taxon>Neoteleostei</taxon>
        <taxon>Acanthomorphata</taxon>
        <taxon>Eupercaria</taxon>
        <taxon>Centrarchiformes</taxon>
        <taxon>Terapontoidei</taxon>
        <taxon>Terapontidae</taxon>
        <taxon>Scortum</taxon>
    </lineage>
</organism>
<evidence type="ECO:0000313" key="2">
    <source>
        <dbReference type="Proteomes" id="UP000831701"/>
    </source>
</evidence>
<comment type="caution">
    <text evidence="1">The sequence shown here is derived from an EMBL/GenBank/DDBJ whole genome shotgun (WGS) entry which is preliminary data.</text>
</comment>